<dbReference type="OrthoDB" id="193478at2759"/>
<evidence type="ECO:0008006" key="4">
    <source>
        <dbReference type="Google" id="ProtNLM"/>
    </source>
</evidence>
<keyword evidence="1" id="KW-0472">Membrane</keyword>
<evidence type="ECO:0000313" key="3">
    <source>
        <dbReference type="Proteomes" id="UP000383932"/>
    </source>
</evidence>
<dbReference type="AlphaFoldDB" id="A0A5N5QE46"/>
<keyword evidence="1" id="KW-0812">Transmembrane</keyword>
<keyword evidence="3" id="KW-1185">Reference proteome</keyword>
<organism evidence="2 3">
    <name type="scientific">Ceratobasidium theobromae</name>
    <dbReference type="NCBI Taxonomy" id="1582974"/>
    <lineage>
        <taxon>Eukaryota</taxon>
        <taxon>Fungi</taxon>
        <taxon>Dikarya</taxon>
        <taxon>Basidiomycota</taxon>
        <taxon>Agaricomycotina</taxon>
        <taxon>Agaricomycetes</taxon>
        <taxon>Cantharellales</taxon>
        <taxon>Ceratobasidiaceae</taxon>
        <taxon>Ceratobasidium</taxon>
    </lineage>
</organism>
<dbReference type="Proteomes" id="UP000383932">
    <property type="component" value="Unassembled WGS sequence"/>
</dbReference>
<feature type="transmembrane region" description="Helical" evidence="1">
    <location>
        <begin position="55"/>
        <end position="77"/>
    </location>
</feature>
<accession>A0A5N5QE46</accession>
<keyword evidence="1" id="KW-1133">Transmembrane helix</keyword>
<dbReference type="PROSITE" id="PS51257">
    <property type="entry name" value="PROKAR_LIPOPROTEIN"/>
    <property type="match status" value="1"/>
</dbReference>
<name>A0A5N5QE46_9AGAM</name>
<dbReference type="EMBL" id="SSOP01000205">
    <property type="protein sequence ID" value="KAB5590032.1"/>
    <property type="molecule type" value="Genomic_DNA"/>
</dbReference>
<gene>
    <name evidence="2" type="ORF">CTheo_6527</name>
</gene>
<sequence>MGRRGQGGDINVQSAFYMIALGTASSVIIGCLEAKRGAFDSHREWMLRAWFYNGVTITTRLTALISSQIITIINSYYSLWQCAEIGYVLKSASTLAQQFPQCATPAALENPGSVYVAVHSSWKEGDLGQGSAMRASYGMALWIAMILHCVGIEFYLRITADESKKLQQWSEQRNVQDQTELLPRVPRYADVVSVHIPLLKR</sequence>
<feature type="transmembrane region" description="Helical" evidence="1">
    <location>
        <begin position="15"/>
        <end position="34"/>
    </location>
</feature>
<reference evidence="2 3" key="1">
    <citation type="journal article" date="2019" name="Fungal Biol. Biotechnol.">
        <title>Draft genome sequence of fastidious pathogen Ceratobasidium theobromae, which causes vascular-streak dieback in Theobroma cacao.</title>
        <authorList>
            <person name="Ali S.S."/>
            <person name="Asman A."/>
            <person name="Shao J."/>
            <person name="Firmansyah A.P."/>
            <person name="Susilo A.W."/>
            <person name="Rosmana A."/>
            <person name="McMahon P."/>
            <person name="Junaid M."/>
            <person name="Guest D."/>
            <person name="Kheng T.Y."/>
            <person name="Meinhardt L.W."/>
            <person name="Bailey B.A."/>
        </authorList>
    </citation>
    <scope>NUCLEOTIDE SEQUENCE [LARGE SCALE GENOMIC DNA]</scope>
    <source>
        <strain evidence="2 3">CT2</strain>
    </source>
</reference>
<comment type="caution">
    <text evidence="2">The sequence shown here is derived from an EMBL/GenBank/DDBJ whole genome shotgun (WGS) entry which is preliminary data.</text>
</comment>
<evidence type="ECO:0000256" key="1">
    <source>
        <dbReference type="SAM" id="Phobius"/>
    </source>
</evidence>
<protein>
    <recommendedName>
        <fullName evidence="4">Transmembrane protein</fullName>
    </recommendedName>
</protein>
<proteinExistence type="predicted"/>
<feature type="transmembrane region" description="Helical" evidence="1">
    <location>
        <begin position="135"/>
        <end position="156"/>
    </location>
</feature>
<evidence type="ECO:0000313" key="2">
    <source>
        <dbReference type="EMBL" id="KAB5590032.1"/>
    </source>
</evidence>